<sequence length="181" mass="20950">MPMEYLRREFINDLRTFGLPEKEISRMIVPPLANALKTLNTTFHDYRRLEAGTLDRSISGAIDKGKARNIKATLLLILILYRHQDVFFSVQHPTRDDRVKLLLQSIFDKRPILPEFSERAEIERVQSPGSAVISQMIDRFWATWNAAFIACTAILRFEESFFDQSVVSSLLIFLAVRCIIF</sequence>
<organism evidence="1 2">
    <name type="scientific">Tothia fuscella</name>
    <dbReference type="NCBI Taxonomy" id="1048955"/>
    <lineage>
        <taxon>Eukaryota</taxon>
        <taxon>Fungi</taxon>
        <taxon>Dikarya</taxon>
        <taxon>Ascomycota</taxon>
        <taxon>Pezizomycotina</taxon>
        <taxon>Dothideomycetes</taxon>
        <taxon>Pleosporomycetidae</taxon>
        <taxon>Venturiales</taxon>
        <taxon>Cylindrosympodiaceae</taxon>
        <taxon>Tothia</taxon>
    </lineage>
</organism>
<dbReference type="AlphaFoldDB" id="A0A9P4NDQ9"/>
<name>A0A9P4NDQ9_9PEZI</name>
<gene>
    <name evidence="1" type="ORF">EJ08DRAFT_119420</name>
</gene>
<protein>
    <submittedName>
        <fullName evidence="1">Uncharacterized protein</fullName>
    </submittedName>
</protein>
<keyword evidence="2" id="KW-1185">Reference proteome</keyword>
<evidence type="ECO:0000313" key="1">
    <source>
        <dbReference type="EMBL" id="KAF2416078.1"/>
    </source>
</evidence>
<evidence type="ECO:0000313" key="2">
    <source>
        <dbReference type="Proteomes" id="UP000800235"/>
    </source>
</evidence>
<dbReference type="EMBL" id="MU007170">
    <property type="protein sequence ID" value="KAF2416078.1"/>
    <property type="molecule type" value="Genomic_DNA"/>
</dbReference>
<accession>A0A9P4NDQ9</accession>
<comment type="caution">
    <text evidence="1">The sequence shown here is derived from an EMBL/GenBank/DDBJ whole genome shotgun (WGS) entry which is preliminary data.</text>
</comment>
<reference evidence="1" key="1">
    <citation type="journal article" date="2020" name="Stud. Mycol.">
        <title>101 Dothideomycetes genomes: a test case for predicting lifestyles and emergence of pathogens.</title>
        <authorList>
            <person name="Haridas S."/>
            <person name="Albert R."/>
            <person name="Binder M."/>
            <person name="Bloem J."/>
            <person name="Labutti K."/>
            <person name="Salamov A."/>
            <person name="Andreopoulos B."/>
            <person name="Baker S."/>
            <person name="Barry K."/>
            <person name="Bills G."/>
            <person name="Bluhm B."/>
            <person name="Cannon C."/>
            <person name="Castanera R."/>
            <person name="Culley D."/>
            <person name="Daum C."/>
            <person name="Ezra D."/>
            <person name="Gonzalez J."/>
            <person name="Henrissat B."/>
            <person name="Kuo A."/>
            <person name="Liang C."/>
            <person name="Lipzen A."/>
            <person name="Lutzoni F."/>
            <person name="Magnuson J."/>
            <person name="Mondo S."/>
            <person name="Nolan M."/>
            <person name="Ohm R."/>
            <person name="Pangilinan J."/>
            <person name="Park H.-J."/>
            <person name="Ramirez L."/>
            <person name="Alfaro M."/>
            <person name="Sun H."/>
            <person name="Tritt A."/>
            <person name="Yoshinaga Y."/>
            <person name="Zwiers L.-H."/>
            <person name="Turgeon B."/>
            <person name="Goodwin S."/>
            <person name="Spatafora J."/>
            <person name="Crous P."/>
            <person name="Grigoriev I."/>
        </authorList>
    </citation>
    <scope>NUCLEOTIDE SEQUENCE</scope>
    <source>
        <strain evidence="1">CBS 130266</strain>
    </source>
</reference>
<dbReference type="Proteomes" id="UP000800235">
    <property type="component" value="Unassembled WGS sequence"/>
</dbReference>
<proteinExistence type="predicted"/>